<feature type="transmembrane region" description="Helical" evidence="1">
    <location>
        <begin position="5"/>
        <end position="27"/>
    </location>
</feature>
<dbReference type="PANTHER" id="PTHR36435">
    <property type="entry name" value="SLR1288 PROTEIN"/>
    <property type="match status" value="1"/>
</dbReference>
<evidence type="ECO:0000256" key="1">
    <source>
        <dbReference type="SAM" id="Phobius"/>
    </source>
</evidence>
<comment type="caution">
    <text evidence="3">The sequence shown here is derived from an EMBL/GenBank/DDBJ whole genome shotgun (WGS) entry which is preliminary data.</text>
</comment>
<evidence type="ECO:0000313" key="4">
    <source>
        <dbReference type="Proteomes" id="UP000031972"/>
    </source>
</evidence>
<feature type="transmembrane region" description="Helical" evidence="1">
    <location>
        <begin position="182"/>
        <end position="199"/>
    </location>
</feature>
<dbReference type="Proteomes" id="UP000031972">
    <property type="component" value="Unassembled WGS sequence"/>
</dbReference>
<dbReference type="RefSeq" id="WP_041056429.1">
    <property type="nucleotide sequence ID" value="NZ_JXRR01000013.1"/>
</dbReference>
<keyword evidence="1" id="KW-0472">Membrane</keyword>
<feature type="transmembrane region" description="Helical" evidence="1">
    <location>
        <begin position="159"/>
        <end position="176"/>
    </location>
</feature>
<evidence type="ECO:0000259" key="2">
    <source>
        <dbReference type="Pfam" id="PF02517"/>
    </source>
</evidence>
<keyword evidence="1" id="KW-0812">Transmembrane</keyword>
<feature type="transmembrane region" description="Helical" evidence="1">
    <location>
        <begin position="85"/>
        <end position="109"/>
    </location>
</feature>
<sequence>MNRTFLIIIIAYIVMQLSGIVGIPLLYFAGLRWTDTDPAALQSYAAGYWVFFSFLLTLVITLILLNKRKGVLDLPGERSNAGMAVVWSIAGIFLAFFSQMIAAMIEMLIGIEPGSENTADIISLLEYVPVAALAVAVFGPILEEIVFRGVIFGWLYRRYNFFISGMLSALIFAAIHLDFTHILIYTAMGFAFAFLYAMTKRIIVPIIAHIAINSFVVLVQFVFADQLEELMEMNEAMFILIRGIIGVIV</sequence>
<accession>A0A0C2VV97</accession>
<feature type="transmembrane region" description="Helical" evidence="1">
    <location>
        <begin position="206"/>
        <end position="224"/>
    </location>
</feature>
<dbReference type="Pfam" id="PF02517">
    <property type="entry name" value="Rce1-like"/>
    <property type="match status" value="1"/>
</dbReference>
<proteinExistence type="predicted"/>
<organism evidence="3 4">
    <name type="scientific">Jeotgalibacillus campisalis</name>
    <dbReference type="NCBI Taxonomy" id="220754"/>
    <lineage>
        <taxon>Bacteria</taxon>
        <taxon>Bacillati</taxon>
        <taxon>Bacillota</taxon>
        <taxon>Bacilli</taxon>
        <taxon>Bacillales</taxon>
        <taxon>Caryophanaceae</taxon>
        <taxon>Jeotgalibacillus</taxon>
    </lineage>
</organism>
<dbReference type="PATRIC" id="fig|220754.4.peg.1402"/>
<dbReference type="PANTHER" id="PTHR36435:SF6">
    <property type="entry name" value="ABORTIVE INFECTION PROTEIN"/>
    <property type="match status" value="1"/>
</dbReference>
<feature type="transmembrane region" description="Helical" evidence="1">
    <location>
        <begin position="47"/>
        <end position="65"/>
    </location>
</feature>
<dbReference type="EMBL" id="JXRR01000013">
    <property type="protein sequence ID" value="KIL48341.1"/>
    <property type="molecule type" value="Genomic_DNA"/>
</dbReference>
<protein>
    <recommendedName>
        <fullName evidence="2">CAAX prenyl protease 2/Lysostaphin resistance protein A-like domain-containing protein</fullName>
    </recommendedName>
</protein>
<keyword evidence="4" id="KW-1185">Reference proteome</keyword>
<dbReference type="InterPro" id="IPR052710">
    <property type="entry name" value="CAAX_protease"/>
</dbReference>
<evidence type="ECO:0000313" key="3">
    <source>
        <dbReference type="EMBL" id="KIL48341.1"/>
    </source>
</evidence>
<reference evidence="3 4" key="1">
    <citation type="submission" date="2015-01" db="EMBL/GenBank/DDBJ databases">
        <title>Jeotgalibacillus campisalis genome sequencing.</title>
        <authorList>
            <person name="Goh K.M."/>
            <person name="Chan K.-G."/>
            <person name="Yaakop A.S."/>
            <person name="Ee R."/>
            <person name="Gan H.M."/>
            <person name="Chan C.S."/>
        </authorList>
    </citation>
    <scope>NUCLEOTIDE SEQUENCE [LARGE SCALE GENOMIC DNA]</scope>
    <source>
        <strain evidence="3 4">SF-57</strain>
    </source>
</reference>
<keyword evidence="1" id="KW-1133">Transmembrane helix</keyword>
<feature type="transmembrane region" description="Helical" evidence="1">
    <location>
        <begin position="121"/>
        <end position="147"/>
    </location>
</feature>
<dbReference type="GO" id="GO:0004175">
    <property type="term" value="F:endopeptidase activity"/>
    <property type="evidence" value="ECO:0007669"/>
    <property type="project" value="UniProtKB-ARBA"/>
</dbReference>
<name>A0A0C2VV97_9BACL</name>
<feature type="domain" description="CAAX prenyl protease 2/Lysostaphin resistance protein A-like" evidence="2">
    <location>
        <begin position="130"/>
        <end position="214"/>
    </location>
</feature>
<dbReference type="InterPro" id="IPR003675">
    <property type="entry name" value="Rce1/LyrA-like_dom"/>
</dbReference>
<gene>
    <name evidence="3" type="ORF">KR50_13770</name>
</gene>
<dbReference type="GO" id="GO:0080120">
    <property type="term" value="P:CAAX-box protein maturation"/>
    <property type="evidence" value="ECO:0007669"/>
    <property type="project" value="UniProtKB-ARBA"/>
</dbReference>
<dbReference type="AlphaFoldDB" id="A0A0C2VV97"/>